<evidence type="ECO:0000313" key="6">
    <source>
        <dbReference type="Proteomes" id="UP000461585"/>
    </source>
</evidence>
<evidence type="ECO:0000256" key="2">
    <source>
        <dbReference type="ARBA" id="ARBA00023211"/>
    </source>
</evidence>
<comment type="catalytic activity">
    <reaction evidence="4">
        <text>beta-D-fructose 1,6-bisphosphate + H2O = beta-D-fructose 6-phosphate + phosphate</text>
        <dbReference type="Rhea" id="RHEA:11064"/>
        <dbReference type="ChEBI" id="CHEBI:15377"/>
        <dbReference type="ChEBI" id="CHEBI:32966"/>
        <dbReference type="ChEBI" id="CHEBI:43474"/>
        <dbReference type="ChEBI" id="CHEBI:57634"/>
        <dbReference type="EC" id="3.1.3.11"/>
    </reaction>
</comment>
<reference evidence="5 6" key="1">
    <citation type="submission" date="2020-01" db="EMBL/GenBank/DDBJ databases">
        <title>Anaeroalcalibacter tamaniensis gen. nov., sp. nov., moderately halophilic strictly anaerobic fermenter bacterium from mud volcano of Taman peninsula.</title>
        <authorList>
            <person name="Frolova A."/>
            <person name="Merkel A.Y."/>
            <person name="Slobodkin A.I."/>
        </authorList>
    </citation>
    <scope>NUCLEOTIDE SEQUENCE [LARGE SCALE GENOMIC DNA]</scope>
    <source>
        <strain evidence="5 6">F-3ap</strain>
    </source>
</reference>
<dbReference type="InterPro" id="IPR009164">
    <property type="entry name" value="FBPtase_class3"/>
</dbReference>
<dbReference type="EC" id="3.1.3.11" evidence="4"/>
<comment type="caution">
    <text evidence="5">The sequence shown here is derived from an EMBL/GenBank/DDBJ whole genome shotgun (WGS) entry which is preliminary data.</text>
</comment>
<keyword evidence="6" id="KW-1185">Reference proteome</keyword>
<comment type="similarity">
    <text evidence="4">Belongs to the FBPase class 3 family.</text>
</comment>
<evidence type="ECO:0000313" key="5">
    <source>
        <dbReference type="EMBL" id="NDL67746.1"/>
    </source>
</evidence>
<comment type="pathway">
    <text evidence="4">Carbohydrate biosynthesis; gluconeogenesis.</text>
</comment>
<dbReference type="EMBL" id="JAAEEH010000020">
    <property type="protein sequence ID" value="NDL67746.1"/>
    <property type="molecule type" value="Genomic_DNA"/>
</dbReference>
<dbReference type="SUPFAM" id="SSF56300">
    <property type="entry name" value="Metallo-dependent phosphatases"/>
    <property type="match status" value="1"/>
</dbReference>
<comment type="cofactor">
    <cofactor evidence="4">
        <name>Mn(2+)</name>
        <dbReference type="ChEBI" id="CHEBI:29035"/>
    </cofactor>
</comment>
<keyword evidence="2 4" id="KW-0464">Manganese</keyword>
<name>A0A7X5HW62_9FIRM</name>
<gene>
    <name evidence="4" type="primary">fbp</name>
    <name evidence="5" type="ORF">GXN74_08350</name>
</gene>
<dbReference type="Proteomes" id="UP000461585">
    <property type="component" value="Unassembled WGS sequence"/>
</dbReference>
<dbReference type="GO" id="GO:0042132">
    <property type="term" value="F:fructose 1,6-bisphosphate 1-phosphatase activity"/>
    <property type="evidence" value="ECO:0007669"/>
    <property type="project" value="UniProtKB-UniRule"/>
</dbReference>
<dbReference type="InterPro" id="IPR029052">
    <property type="entry name" value="Metallo-depent_PP-like"/>
</dbReference>
<sequence length="654" mass="74377">MKTELKETMDPTELKYLKLLAKQFPNIQDASREIINLEAILNLPKGTEHFLSDIHGEVEPFLHILKSGSGIIRKKIDEIMGSTVSQKEKNGLAALIYYPQEVLERQLVLEPDLNDYYEVTLHRLVLVCREVSSKYTRSKVRKALPKGFEYIMEELLHEQENEPNKFQYYDKIIKTIIEIGQAQPFIVALSELVQRLAIDRLHIIGDIYDRGSGASVIMDKLMGYHSVDIQWGNHDVVWMGACAGSTLCIANAIRISARYGNLDVMEEDYGINLLPLAKFALETYPEVEDQFLPKSKEPLLEQEAKMIAQMHKAISVMMFKLEGQFILRNPEMGMDDRLLLDKIDHAAGTVEVGGKTYPMNCRVFPTLDPADPHALTPEEAEVLQKLRSSFVGNDKLQQHVDFLFSHGSGYLVFNNNLLYHGCIPLDEDGEFASVRLGTKSYKGKALLDKFEKLAREAYGRRREIGEQQELDIFWYLWTGPYSSLFGKKAMTTFERYFIEDPEAHKEEKNPYYTFMEDEAFCKKVLREFGLEDPRARIVNGHVPVKVRKGESPVKANGRLIVIDGGLSRAYQKVTGIAGYTLIYNSHGMLIAAHEPFQSAKDSIENGTDIVSSLSILENYPGRLRVADTDVGKMLQEDVEDLKKLLKAYQLGFIK</sequence>
<protein>
    <recommendedName>
        <fullName evidence="4">Fructose-1,6-bisphosphatase class 3</fullName>
        <shortName evidence="4">FBPase class 3</shortName>
        <ecNumber evidence="4">3.1.3.11</ecNumber>
    </recommendedName>
    <alternativeName>
        <fullName evidence="4">D-fructose-1,6-bisphosphate 1-phosphohydrolase class 3</fullName>
    </alternativeName>
</protein>
<dbReference type="UniPathway" id="UPA00138"/>
<dbReference type="Pfam" id="PF06874">
    <property type="entry name" value="FBPase_2"/>
    <property type="match status" value="1"/>
</dbReference>
<keyword evidence="3 4" id="KW-0119">Carbohydrate metabolism</keyword>
<keyword evidence="1 4" id="KW-0378">Hydrolase</keyword>
<dbReference type="RefSeq" id="WP_162370474.1">
    <property type="nucleotide sequence ID" value="NZ_JAAEEH010000020.1"/>
</dbReference>
<evidence type="ECO:0000256" key="4">
    <source>
        <dbReference type="HAMAP-Rule" id="MF_01854"/>
    </source>
</evidence>
<proteinExistence type="inferred from homology"/>
<dbReference type="AlphaFoldDB" id="A0A7X5HW62"/>
<evidence type="ECO:0000256" key="3">
    <source>
        <dbReference type="ARBA" id="ARBA00023277"/>
    </source>
</evidence>
<accession>A0A7X5HW62</accession>
<dbReference type="PIRSF" id="PIRSF000906">
    <property type="entry name" value="FBPtase_Bacill"/>
    <property type="match status" value="1"/>
</dbReference>
<evidence type="ECO:0000256" key="1">
    <source>
        <dbReference type="ARBA" id="ARBA00022801"/>
    </source>
</evidence>
<dbReference type="HAMAP" id="MF_01854">
    <property type="entry name" value="FBPase_class3"/>
    <property type="match status" value="1"/>
</dbReference>
<dbReference type="GO" id="GO:0006094">
    <property type="term" value="P:gluconeogenesis"/>
    <property type="evidence" value="ECO:0007669"/>
    <property type="project" value="UniProtKB-UniRule"/>
</dbReference>
<organism evidence="5 6">
    <name type="scientific">Anaerotalea alkaliphila</name>
    <dbReference type="NCBI Taxonomy" id="2662126"/>
    <lineage>
        <taxon>Bacteria</taxon>
        <taxon>Bacillati</taxon>
        <taxon>Bacillota</taxon>
        <taxon>Clostridia</taxon>
        <taxon>Eubacteriales</taxon>
        <taxon>Anaerotalea</taxon>
    </lineage>
</organism>